<evidence type="ECO:0000313" key="2">
    <source>
        <dbReference type="Proteomes" id="UP000177676"/>
    </source>
</evidence>
<sequence>MNKSIVFNLPVSFLRESDQFVAYTPALDLSTSGPTLEEAKKNFTEAVGIFFDEIVEMGTLEDVLLDLGWKKQNQEFIPPVIVSQGMESVRVPFAHS</sequence>
<gene>
    <name evidence="1" type="ORF">A3I92_03065</name>
</gene>
<accession>A0A1F8H5R9</accession>
<comment type="caution">
    <text evidence="1">The sequence shown here is derived from an EMBL/GenBank/DDBJ whole genome shotgun (WGS) entry which is preliminary data.</text>
</comment>
<evidence type="ECO:0008006" key="3">
    <source>
        <dbReference type="Google" id="ProtNLM"/>
    </source>
</evidence>
<dbReference type="InterPro" id="IPR035069">
    <property type="entry name" value="TTHA1013/TTHA0281-like"/>
</dbReference>
<dbReference type="AlphaFoldDB" id="A0A1F8H5R9"/>
<name>A0A1F8H5R9_9BACT</name>
<evidence type="ECO:0000313" key="1">
    <source>
        <dbReference type="EMBL" id="OGN32580.1"/>
    </source>
</evidence>
<proteinExistence type="predicted"/>
<dbReference type="SUPFAM" id="SSF143100">
    <property type="entry name" value="TTHA1013/TTHA0281-like"/>
    <property type="match status" value="1"/>
</dbReference>
<organism evidence="1 2">
    <name type="scientific">Candidatus Yanofskybacteria bacterium RIFCSPLOWO2_02_FULL_43_10b</name>
    <dbReference type="NCBI Taxonomy" id="1802704"/>
    <lineage>
        <taxon>Bacteria</taxon>
        <taxon>Candidatus Yanofskyibacteriota</taxon>
    </lineage>
</organism>
<dbReference type="Proteomes" id="UP000177676">
    <property type="component" value="Unassembled WGS sequence"/>
</dbReference>
<protein>
    <recommendedName>
        <fullName evidence="3">HicB-like antitoxin of toxin-antitoxin system domain-containing protein</fullName>
    </recommendedName>
</protein>
<dbReference type="EMBL" id="MGKS01000011">
    <property type="protein sequence ID" value="OGN32580.1"/>
    <property type="molecule type" value="Genomic_DNA"/>
</dbReference>
<reference evidence="1 2" key="1">
    <citation type="journal article" date="2016" name="Nat. Commun.">
        <title>Thousands of microbial genomes shed light on interconnected biogeochemical processes in an aquifer system.</title>
        <authorList>
            <person name="Anantharaman K."/>
            <person name="Brown C.T."/>
            <person name="Hug L.A."/>
            <person name="Sharon I."/>
            <person name="Castelle C.J."/>
            <person name="Probst A.J."/>
            <person name="Thomas B.C."/>
            <person name="Singh A."/>
            <person name="Wilkins M.J."/>
            <person name="Karaoz U."/>
            <person name="Brodie E.L."/>
            <person name="Williams K.H."/>
            <person name="Hubbard S.S."/>
            <person name="Banfield J.F."/>
        </authorList>
    </citation>
    <scope>NUCLEOTIDE SEQUENCE [LARGE SCALE GENOMIC DNA]</scope>
</reference>